<protein>
    <submittedName>
        <fullName evidence="3">Uncharacterized protein</fullName>
    </submittedName>
</protein>
<feature type="transmembrane region" description="Helical" evidence="2">
    <location>
        <begin position="498"/>
        <end position="518"/>
    </location>
</feature>
<accession>A0AAD6GUQ4</accession>
<evidence type="ECO:0000256" key="1">
    <source>
        <dbReference type="SAM" id="MobiDB-lite"/>
    </source>
</evidence>
<feature type="compositionally biased region" description="Polar residues" evidence="1">
    <location>
        <begin position="108"/>
        <end position="117"/>
    </location>
</feature>
<feature type="region of interest" description="Disordered" evidence="1">
    <location>
        <begin position="99"/>
        <end position="127"/>
    </location>
</feature>
<evidence type="ECO:0000313" key="4">
    <source>
        <dbReference type="Proteomes" id="UP001213799"/>
    </source>
</evidence>
<comment type="caution">
    <text evidence="3">The sequence shown here is derived from an EMBL/GenBank/DDBJ whole genome shotgun (WGS) entry which is preliminary data.</text>
</comment>
<dbReference type="RefSeq" id="XP_056749097.1">
    <property type="nucleotide sequence ID" value="XM_056900429.1"/>
</dbReference>
<sequence length="563" mass="64386">MAIFWHCCECQFGPHSSSVYDACIQCGKIRCARCVEEKVSETPQTSLRRETTGQPPNYSTGRRKRLQRQTTEEKAPISTVSSSRDTGVPKRLLRWLEPTPQSLRRRGSSTSPETLPNNPKDDIQSVPFSAPQTSTSYIIYSSSLGSILVDWVYEQLSSGVYSSNEVRALEDVLIELKNTQPGLISVKTEDELSFWNNLKGKVERIIGLLDWSPFQPYMVPLTQDQVRLFWECPCGDTRWAAVPRSFGLKIKDAYRTNAAQATQKNMSGSGSSLPEIGTSSQLSGVRARTQTGEPVFESGLPRSTVECQSSESPQNAGSQLHAFLVLLNSSIFGSVHCLAQSSVRNMSDLDFFAWIRNSYYSNRGFLAIWFGLYRYSHCEFFQFRRFDGYEYAPLLPDYPDEDQPSYHFAPKPMRPRPPMASHEFDHWFYKESWSRAARRLLSTERYRRKNKRMRFFLESRCVVEEKIPKRETALEEGIPASEDFWGLYVVEKRSIFRLAIYSLAFMSPSVYFFFAWLFQWGHVGDLQNASIPIALSLAPLATFWGFVLSTLPTRFDGPQKFRS</sequence>
<reference evidence="3" key="1">
    <citation type="journal article" date="2023" name="IMA Fungus">
        <title>Comparative genomic study of the Penicillium genus elucidates a diverse pangenome and 15 lateral gene transfer events.</title>
        <authorList>
            <person name="Petersen C."/>
            <person name="Sorensen T."/>
            <person name="Nielsen M.R."/>
            <person name="Sondergaard T.E."/>
            <person name="Sorensen J.L."/>
            <person name="Fitzpatrick D.A."/>
            <person name="Frisvad J.C."/>
            <person name="Nielsen K.L."/>
        </authorList>
    </citation>
    <scope>NUCLEOTIDE SEQUENCE</scope>
    <source>
        <strain evidence="3">IBT 12815</strain>
    </source>
</reference>
<gene>
    <name evidence="3" type="ORF">N7537_009375</name>
</gene>
<keyword evidence="2" id="KW-0812">Transmembrane</keyword>
<dbReference type="GeneID" id="81590671"/>
<dbReference type="EMBL" id="JAQJAE010000005">
    <property type="protein sequence ID" value="KAJ5592471.1"/>
    <property type="molecule type" value="Genomic_DNA"/>
</dbReference>
<evidence type="ECO:0000256" key="2">
    <source>
        <dbReference type="SAM" id="Phobius"/>
    </source>
</evidence>
<organism evidence="3 4">
    <name type="scientific">Penicillium hordei</name>
    <dbReference type="NCBI Taxonomy" id="40994"/>
    <lineage>
        <taxon>Eukaryota</taxon>
        <taxon>Fungi</taxon>
        <taxon>Dikarya</taxon>
        <taxon>Ascomycota</taxon>
        <taxon>Pezizomycotina</taxon>
        <taxon>Eurotiomycetes</taxon>
        <taxon>Eurotiomycetidae</taxon>
        <taxon>Eurotiales</taxon>
        <taxon>Aspergillaceae</taxon>
        <taxon>Penicillium</taxon>
    </lineage>
</organism>
<feature type="compositionally biased region" description="Polar residues" evidence="1">
    <location>
        <begin position="42"/>
        <end position="60"/>
    </location>
</feature>
<keyword evidence="2" id="KW-1133">Transmembrane helix</keyword>
<proteinExistence type="predicted"/>
<evidence type="ECO:0000313" key="3">
    <source>
        <dbReference type="EMBL" id="KAJ5592471.1"/>
    </source>
</evidence>
<keyword evidence="2" id="KW-0472">Membrane</keyword>
<name>A0AAD6GUQ4_9EURO</name>
<feature type="region of interest" description="Disordered" evidence="1">
    <location>
        <begin position="42"/>
        <end position="86"/>
    </location>
</feature>
<dbReference type="AlphaFoldDB" id="A0AAD6GUQ4"/>
<keyword evidence="4" id="KW-1185">Reference proteome</keyword>
<reference evidence="3" key="2">
    <citation type="submission" date="2023-01" db="EMBL/GenBank/DDBJ databases">
        <authorList>
            <person name="Petersen C."/>
        </authorList>
    </citation>
    <scope>NUCLEOTIDE SEQUENCE</scope>
    <source>
        <strain evidence="3">IBT 12815</strain>
    </source>
</reference>
<feature type="transmembrane region" description="Helical" evidence="2">
    <location>
        <begin position="530"/>
        <end position="551"/>
    </location>
</feature>
<dbReference type="Proteomes" id="UP001213799">
    <property type="component" value="Unassembled WGS sequence"/>
</dbReference>